<feature type="region of interest" description="Disordered" evidence="1">
    <location>
        <begin position="93"/>
        <end position="145"/>
    </location>
</feature>
<evidence type="ECO:0000313" key="3">
    <source>
        <dbReference type="Proteomes" id="UP000013827"/>
    </source>
</evidence>
<dbReference type="PaxDb" id="2903-EOD27595"/>
<accession>A0A0D3JVR0</accession>
<dbReference type="Proteomes" id="UP000013827">
    <property type="component" value="Unassembled WGS sequence"/>
</dbReference>
<evidence type="ECO:0000256" key="1">
    <source>
        <dbReference type="SAM" id="MobiDB-lite"/>
    </source>
</evidence>
<dbReference type="AlphaFoldDB" id="A0A0D3JVR0"/>
<dbReference type="RefSeq" id="XP_005780024.1">
    <property type="nucleotide sequence ID" value="XM_005779967.1"/>
</dbReference>
<dbReference type="EnsemblProtists" id="EOD27595">
    <property type="protein sequence ID" value="EOD27595"/>
    <property type="gene ID" value="EMIHUDRAFT_373712"/>
</dbReference>
<dbReference type="GeneID" id="17273142"/>
<sequence>MSAARSYRRAHQLARPAALCALKSAPRLPASSPVQRSASAARALCVQAPGGGSSREKNMWDGGGEATGVTPSSPNYGGPSAAAERFAVESTATATALQNDKPPPSLSIDLPENWWHGSADAPPPEHSDMGTRTKKSRSPTSPPQCCQGLQLAAAPPAGQKPLTLIPLHTSYTTQFSRLSCNGAMATRALRGVEETARYGERT</sequence>
<name>A0A0D3JVR0_EMIH1</name>
<dbReference type="HOGENOM" id="CLU_1356865_0_0_1"/>
<organism evidence="2 3">
    <name type="scientific">Emiliania huxleyi (strain CCMP1516)</name>
    <dbReference type="NCBI Taxonomy" id="280463"/>
    <lineage>
        <taxon>Eukaryota</taxon>
        <taxon>Haptista</taxon>
        <taxon>Haptophyta</taxon>
        <taxon>Prymnesiophyceae</taxon>
        <taxon>Isochrysidales</taxon>
        <taxon>Noelaerhabdaceae</taxon>
        <taxon>Emiliania</taxon>
    </lineage>
</organism>
<reference evidence="2" key="2">
    <citation type="submission" date="2024-10" db="UniProtKB">
        <authorList>
            <consortium name="EnsemblProtists"/>
        </authorList>
    </citation>
    <scope>IDENTIFICATION</scope>
</reference>
<proteinExistence type="predicted"/>
<evidence type="ECO:0000313" key="2">
    <source>
        <dbReference type="EnsemblProtists" id="EOD27595"/>
    </source>
</evidence>
<reference evidence="3" key="1">
    <citation type="journal article" date="2013" name="Nature">
        <title>Pan genome of the phytoplankton Emiliania underpins its global distribution.</title>
        <authorList>
            <person name="Read B.A."/>
            <person name="Kegel J."/>
            <person name="Klute M.J."/>
            <person name="Kuo A."/>
            <person name="Lefebvre S.C."/>
            <person name="Maumus F."/>
            <person name="Mayer C."/>
            <person name="Miller J."/>
            <person name="Monier A."/>
            <person name="Salamov A."/>
            <person name="Young J."/>
            <person name="Aguilar M."/>
            <person name="Claverie J.M."/>
            <person name="Frickenhaus S."/>
            <person name="Gonzalez K."/>
            <person name="Herman E.K."/>
            <person name="Lin Y.C."/>
            <person name="Napier J."/>
            <person name="Ogata H."/>
            <person name="Sarno A.F."/>
            <person name="Shmutz J."/>
            <person name="Schroeder D."/>
            <person name="de Vargas C."/>
            <person name="Verret F."/>
            <person name="von Dassow P."/>
            <person name="Valentin K."/>
            <person name="Van de Peer Y."/>
            <person name="Wheeler G."/>
            <person name="Dacks J.B."/>
            <person name="Delwiche C.F."/>
            <person name="Dyhrman S.T."/>
            <person name="Glockner G."/>
            <person name="John U."/>
            <person name="Richards T."/>
            <person name="Worden A.Z."/>
            <person name="Zhang X."/>
            <person name="Grigoriev I.V."/>
            <person name="Allen A.E."/>
            <person name="Bidle K."/>
            <person name="Borodovsky M."/>
            <person name="Bowler C."/>
            <person name="Brownlee C."/>
            <person name="Cock J.M."/>
            <person name="Elias M."/>
            <person name="Gladyshev V.N."/>
            <person name="Groth M."/>
            <person name="Guda C."/>
            <person name="Hadaegh A."/>
            <person name="Iglesias-Rodriguez M.D."/>
            <person name="Jenkins J."/>
            <person name="Jones B.M."/>
            <person name="Lawson T."/>
            <person name="Leese F."/>
            <person name="Lindquist E."/>
            <person name="Lobanov A."/>
            <person name="Lomsadze A."/>
            <person name="Malik S.B."/>
            <person name="Marsh M.E."/>
            <person name="Mackinder L."/>
            <person name="Mock T."/>
            <person name="Mueller-Roeber B."/>
            <person name="Pagarete A."/>
            <person name="Parker M."/>
            <person name="Probert I."/>
            <person name="Quesneville H."/>
            <person name="Raines C."/>
            <person name="Rensing S.A."/>
            <person name="Riano-Pachon D.M."/>
            <person name="Richier S."/>
            <person name="Rokitta S."/>
            <person name="Shiraiwa Y."/>
            <person name="Soanes D.M."/>
            <person name="van der Giezen M."/>
            <person name="Wahlund T.M."/>
            <person name="Williams B."/>
            <person name="Wilson W."/>
            <person name="Wolfe G."/>
            <person name="Wurch L.L."/>
        </authorList>
    </citation>
    <scope>NUCLEOTIDE SEQUENCE</scope>
</reference>
<dbReference type="KEGG" id="ehx:EMIHUDRAFT_373712"/>
<protein>
    <submittedName>
        <fullName evidence="2">Uncharacterized protein</fullName>
    </submittedName>
</protein>
<feature type="region of interest" description="Disordered" evidence="1">
    <location>
        <begin position="29"/>
        <end position="81"/>
    </location>
</feature>
<keyword evidence="3" id="KW-1185">Reference proteome</keyword>